<name>A0A1H4VDR4_9NOCA</name>
<evidence type="ECO:0000313" key="4">
    <source>
        <dbReference type="Proteomes" id="UP000183561"/>
    </source>
</evidence>
<dbReference type="Proteomes" id="UP000183561">
    <property type="component" value="Unassembled WGS sequence"/>
</dbReference>
<accession>A0A1H4VDR4</accession>
<dbReference type="GO" id="GO:0016491">
    <property type="term" value="F:oxidoreductase activity"/>
    <property type="evidence" value="ECO:0007669"/>
    <property type="project" value="InterPro"/>
</dbReference>
<dbReference type="AlphaFoldDB" id="A0A1H4VDR4"/>
<dbReference type="OrthoDB" id="836517at2"/>
<dbReference type="RefSeq" id="WP_072942837.1">
    <property type="nucleotide sequence ID" value="NZ_FNSV01000005.1"/>
</dbReference>
<evidence type="ECO:0000313" key="3">
    <source>
        <dbReference type="EMBL" id="SEC78524.1"/>
    </source>
</evidence>
<protein>
    <recommendedName>
        <fullName evidence="2">ER-bound oxygenase mpaB/mpaB'/Rubber oxygenase catalytic domain-containing protein</fullName>
    </recommendedName>
</protein>
<gene>
    <name evidence="3" type="ORF">SAMN04490239_5448</name>
</gene>
<proteinExistence type="predicted"/>
<dbReference type="EMBL" id="FNSV01000005">
    <property type="protein sequence ID" value="SEC78524.1"/>
    <property type="molecule type" value="Genomic_DNA"/>
</dbReference>
<sequence>MRRFDLRRRTDRLDPETQYEEIARILATQEFPWDINQALSFALFRTYAVPTIGRLLFETGEFTERVQKRYDDTGLILDAVLENGLTSDPGRAGIRRMNQMHGSYDISNDDMRYVLSTFVVIPERWIEDFGWRKLTRNEIVGTTNYYRALGKYMGIKEIPETFEAFEKFLDDYEREHFLFDSGGRAVADSTLDLLCTFPPNNLAPAALIKRFSWALMDDPLLDAFAYRRPSRLARTLSRGALKARARLVRFYPVRTVPKFARDLPNIRSYPNGYEVEKLGTFPRTCPVQHTNGTVAPENTASRTALDA</sequence>
<reference evidence="4" key="1">
    <citation type="submission" date="2016-10" db="EMBL/GenBank/DDBJ databases">
        <authorList>
            <person name="Varghese N."/>
            <person name="Submissions S."/>
        </authorList>
    </citation>
    <scope>NUCLEOTIDE SEQUENCE [LARGE SCALE GENOMIC DNA]</scope>
    <source>
        <strain evidence="4">DSM 44498</strain>
    </source>
</reference>
<keyword evidence="4" id="KW-1185">Reference proteome</keyword>
<evidence type="ECO:0000256" key="1">
    <source>
        <dbReference type="SAM" id="MobiDB-lite"/>
    </source>
</evidence>
<dbReference type="PANTHER" id="PTHR36124">
    <property type="match status" value="1"/>
</dbReference>
<organism evidence="3 4">
    <name type="scientific">Rhodococcus koreensis</name>
    <dbReference type="NCBI Taxonomy" id="99653"/>
    <lineage>
        <taxon>Bacteria</taxon>
        <taxon>Bacillati</taxon>
        <taxon>Actinomycetota</taxon>
        <taxon>Actinomycetes</taxon>
        <taxon>Mycobacteriales</taxon>
        <taxon>Nocardiaceae</taxon>
        <taxon>Rhodococcus</taxon>
    </lineage>
</organism>
<dbReference type="Pfam" id="PF09995">
    <property type="entry name" value="MPAB_Lcp_cat"/>
    <property type="match status" value="1"/>
</dbReference>
<evidence type="ECO:0000259" key="2">
    <source>
        <dbReference type="Pfam" id="PF09995"/>
    </source>
</evidence>
<dbReference type="InterPro" id="IPR018713">
    <property type="entry name" value="MPAB/Lcp_cat_dom"/>
</dbReference>
<dbReference type="InterPro" id="IPR046366">
    <property type="entry name" value="MPAB"/>
</dbReference>
<feature type="region of interest" description="Disordered" evidence="1">
    <location>
        <begin position="288"/>
        <end position="307"/>
    </location>
</feature>
<dbReference type="PANTHER" id="PTHR36124:SF1">
    <property type="entry name" value="ER-BOUND OXYGENASE MPAB_MPAB'_RUBBER OXYGENASE CATALYTIC DOMAIN-CONTAINING PROTEIN"/>
    <property type="match status" value="1"/>
</dbReference>
<feature type="domain" description="ER-bound oxygenase mpaB/mpaB'/Rubber oxygenase catalytic" evidence="2">
    <location>
        <begin position="49"/>
        <end position="238"/>
    </location>
</feature>